<evidence type="ECO:0000313" key="1">
    <source>
        <dbReference type="EMBL" id="KMY29947.1"/>
    </source>
</evidence>
<dbReference type="Proteomes" id="UP000037326">
    <property type="component" value="Unassembled WGS sequence"/>
</dbReference>
<dbReference type="GO" id="GO:0004812">
    <property type="term" value="F:aminoacyl-tRNA ligase activity"/>
    <property type="evidence" value="ECO:0007669"/>
    <property type="project" value="UniProtKB-KW"/>
</dbReference>
<sequence length="111" mass="12895">MRNYFHIKRLNISLLIGALITLAGCGNPILDIEESNAYHWQKNMNETEFEKLKEGMSYMEVVKIAGGAGDKVKKDQYRWNDEILMTKTYIVQFKDDKLVDKKVTEVKGHKK</sequence>
<protein>
    <submittedName>
        <fullName evidence="1">Arginyl-tRNA synthetase</fullName>
    </submittedName>
</protein>
<dbReference type="RefSeq" id="WP_049667842.1">
    <property type="nucleotide sequence ID" value="NZ_JBIVOC010000023.1"/>
</dbReference>
<dbReference type="OrthoDB" id="2454707at2"/>
<keyword evidence="1" id="KW-0030">Aminoacyl-tRNA synthetase</keyword>
<organism evidence="1 2">
    <name type="scientific">Lysinibacillus xylanilyticus</name>
    <dbReference type="NCBI Taxonomy" id="582475"/>
    <lineage>
        <taxon>Bacteria</taxon>
        <taxon>Bacillati</taxon>
        <taxon>Bacillota</taxon>
        <taxon>Bacilli</taxon>
        <taxon>Bacillales</taxon>
        <taxon>Bacillaceae</taxon>
        <taxon>Lysinibacillus</taxon>
    </lineage>
</organism>
<dbReference type="EMBL" id="LFXJ01000009">
    <property type="protein sequence ID" value="KMY29947.1"/>
    <property type="molecule type" value="Genomic_DNA"/>
</dbReference>
<dbReference type="GeneID" id="96600039"/>
<reference evidence="2" key="1">
    <citation type="submission" date="2015-07" db="EMBL/GenBank/DDBJ databases">
        <authorList>
            <consortium name="Consortium for Microbial Forensics and Genomics (microFORGE)"/>
            <person name="Knight B.M."/>
            <person name="Roberts D.P."/>
            <person name="Lin D."/>
            <person name="Hari K."/>
            <person name="Fletcher J."/>
            <person name="Melcher U."/>
            <person name="Blagden T."/>
            <person name="Winegar R.A."/>
        </authorList>
    </citation>
    <scope>NUCLEOTIDE SEQUENCE [LARGE SCALE GENOMIC DNA]</scope>
    <source>
        <strain evidence="2">DSM 23493</strain>
    </source>
</reference>
<accession>A0A0K9F6U0</accession>
<dbReference type="AlphaFoldDB" id="A0A0K9F6U0"/>
<evidence type="ECO:0000313" key="2">
    <source>
        <dbReference type="Proteomes" id="UP000037326"/>
    </source>
</evidence>
<comment type="caution">
    <text evidence="1">The sequence shown here is derived from an EMBL/GenBank/DDBJ whole genome shotgun (WGS) entry which is preliminary data.</text>
</comment>
<name>A0A0K9F6U0_9BACI</name>
<proteinExistence type="predicted"/>
<dbReference type="Gene3D" id="3.10.450.730">
    <property type="entry name" value="BLIP domain"/>
    <property type="match status" value="1"/>
</dbReference>
<dbReference type="PROSITE" id="PS51257">
    <property type="entry name" value="PROKAR_LIPOPROTEIN"/>
    <property type="match status" value="1"/>
</dbReference>
<gene>
    <name evidence="1" type="ORF">ACZ11_17600</name>
</gene>
<keyword evidence="1" id="KW-0436">Ligase</keyword>
<dbReference type="PATRIC" id="fig|582475.4.peg.5353"/>